<protein>
    <submittedName>
        <fullName evidence="2">Uncharacterized protein</fullName>
    </submittedName>
</protein>
<reference evidence="2 3" key="1">
    <citation type="submission" date="2016-03" db="EMBL/GenBank/DDBJ databases">
        <title>Characterization of pf16 and phiPMW: Two novel phages infecting Pseudomonas putida PpG1.</title>
        <authorList>
            <person name="Magill D.J."/>
            <person name="Krylov V.N."/>
            <person name="Allen C.C.R."/>
            <person name="McGrath J.W."/>
            <person name="Quinn J.P."/>
            <person name="Kulakov L.A."/>
        </authorList>
    </citation>
    <scope>NUCLEOTIDE SEQUENCE [LARGE SCALE GENOMIC DNA]</scope>
</reference>
<evidence type="ECO:0000313" key="3">
    <source>
        <dbReference type="Proteomes" id="UP000223738"/>
    </source>
</evidence>
<dbReference type="Proteomes" id="UP000223738">
    <property type="component" value="Segment"/>
</dbReference>
<keyword evidence="1" id="KW-0472">Membrane</keyword>
<keyword evidence="3" id="KW-1185">Reference proteome</keyword>
<keyword evidence="1" id="KW-1133">Transmembrane helix</keyword>
<accession>A0A1S5R1N0</accession>
<evidence type="ECO:0000313" key="2">
    <source>
        <dbReference type="EMBL" id="ANA49278.1"/>
    </source>
</evidence>
<sequence length="99" mass="11113">MSEKTEGGKLQELIEKFGGWAAIALITLVGFMYQGDRANTQANIASLEKVVAAQGRAISRVQEGKVSKEELKNVQEQWIRETTGLRQDIRDFMKSQNNK</sequence>
<organism evidence="2 3">
    <name type="scientific">Pseudomonas phage phiPMW</name>
    <dbReference type="NCBI Taxonomy" id="1815582"/>
    <lineage>
        <taxon>Viruses</taxon>
        <taxon>Duplodnaviria</taxon>
        <taxon>Heunggongvirae</taxon>
        <taxon>Uroviricota</taxon>
        <taxon>Caudoviricetes</taxon>
        <taxon>Plaisancevirus</taxon>
        <taxon>Plaisancevirus PMW</taxon>
    </lineage>
</organism>
<name>A0A1S5R1N0_9CAUD</name>
<evidence type="ECO:0000256" key="1">
    <source>
        <dbReference type="SAM" id="Phobius"/>
    </source>
</evidence>
<dbReference type="EMBL" id="KU862660">
    <property type="protein sequence ID" value="ANA49278.1"/>
    <property type="molecule type" value="Genomic_DNA"/>
</dbReference>
<keyword evidence="1" id="KW-0812">Transmembrane</keyword>
<proteinExistence type="predicted"/>
<gene>
    <name evidence="2" type="ORF">PMW_153</name>
</gene>
<feature type="transmembrane region" description="Helical" evidence="1">
    <location>
        <begin position="17"/>
        <end position="33"/>
    </location>
</feature>